<keyword evidence="5" id="KW-1185">Reference proteome</keyword>
<reference evidence="4 5" key="1">
    <citation type="submission" date="2021-04" db="EMBL/GenBank/DDBJ databases">
        <authorList>
            <person name="Pira H."/>
            <person name="Risdian C."/>
            <person name="Wink J."/>
        </authorList>
    </citation>
    <scope>NUCLEOTIDE SEQUENCE [LARGE SCALE GENOMIC DNA]</scope>
    <source>
        <strain evidence="4 5">WHA3</strain>
    </source>
</reference>
<comment type="caution">
    <text evidence="4">The sequence shown here is derived from an EMBL/GenBank/DDBJ whole genome shotgun (WGS) entry which is preliminary data.</text>
</comment>
<evidence type="ECO:0000256" key="1">
    <source>
        <dbReference type="SAM" id="MobiDB-lite"/>
    </source>
</evidence>
<dbReference type="InterPro" id="IPR052516">
    <property type="entry name" value="N-heterocyclic_Hydroxylase"/>
</dbReference>
<feature type="transmembrane region" description="Helical" evidence="2">
    <location>
        <begin position="27"/>
        <end position="44"/>
    </location>
</feature>
<feature type="region of interest" description="Disordered" evidence="1">
    <location>
        <begin position="219"/>
        <end position="240"/>
    </location>
</feature>
<dbReference type="InterPro" id="IPR000674">
    <property type="entry name" value="Ald_Oxase/Xan_DH_a/b"/>
</dbReference>
<protein>
    <submittedName>
        <fullName evidence="4">Xanthine dehydrogenase family protein molybdopterin-binding subunit</fullName>
    </submittedName>
</protein>
<keyword evidence="2" id="KW-0472">Membrane</keyword>
<dbReference type="InterPro" id="IPR012368">
    <property type="entry name" value="OxRdtase_Mopterin-bd_su_IorB"/>
</dbReference>
<organism evidence="4 5">
    <name type="scientific">Pacificimonas pallii</name>
    <dbReference type="NCBI Taxonomy" id="2827236"/>
    <lineage>
        <taxon>Bacteria</taxon>
        <taxon>Pseudomonadati</taxon>
        <taxon>Pseudomonadota</taxon>
        <taxon>Alphaproteobacteria</taxon>
        <taxon>Sphingomonadales</taxon>
        <taxon>Sphingosinicellaceae</taxon>
        <taxon>Pacificimonas</taxon>
    </lineage>
</organism>
<name>A0ABS6SCE5_9SPHN</name>
<dbReference type="InterPro" id="IPR008274">
    <property type="entry name" value="AldOxase/xan_DH_MoCoBD1"/>
</dbReference>
<keyword evidence="2" id="KW-0812">Transmembrane</keyword>
<evidence type="ECO:0000259" key="3">
    <source>
        <dbReference type="SMART" id="SM01008"/>
    </source>
</evidence>
<feature type="domain" description="Aldehyde oxidase/xanthine dehydrogenase a/b hammerhead" evidence="3">
    <location>
        <begin position="247"/>
        <end position="325"/>
    </location>
</feature>
<dbReference type="InterPro" id="IPR046867">
    <property type="entry name" value="AldOxase/xan_DH_MoCoBD2"/>
</dbReference>
<dbReference type="EMBL" id="JAGSPA010000001">
    <property type="protein sequence ID" value="MBV7255768.1"/>
    <property type="molecule type" value="Genomic_DNA"/>
</dbReference>
<evidence type="ECO:0000256" key="2">
    <source>
        <dbReference type="SAM" id="Phobius"/>
    </source>
</evidence>
<dbReference type="RefSeq" id="WP_218444134.1">
    <property type="nucleotide sequence ID" value="NZ_JAGSPA010000001.1"/>
</dbReference>
<dbReference type="SMART" id="SM01008">
    <property type="entry name" value="Ald_Xan_dh_C"/>
    <property type="match status" value="1"/>
</dbReference>
<keyword evidence="2" id="KW-1133">Transmembrane helix</keyword>
<gene>
    <name evidence="4" type="ORF">KCG44_03095</name>
</gene>
<dbReference type="Pfam" id="PF02738">
    <property type="entry name" value="MoCoBD_1"/>
    <property type="match status" value="1"/>
</dbReference>
<evidence type="ECO:0000313" key="4">
    <source>
        <dbReference type="EMBL" id="MBV7255768.1"/>
    </source>
</evidence>
<evidence type="ECO:0000313" key="5">
    <source>
        <dbReference type="Proteomes" id="UP000722336"/>
    </source>
</evidence>
<accession>A0ABS6SCE5</accession>
<dbReference type="Pfam" id="PF20256">
    <property type="entry name" value="MoCoBD_2"/>
    <property type="match status" value="1"/>
</dbReference>
<sequence length="752" mass="79704">MDVQTPKSSRTAAEVVPKRAGVTRRKLLIGAGAAAGLVIGYAVWPRHRSLNFPVFDDETLINGFLKIAADGEITVACPQAEMGQGVYTALPQLLAGELGADWTKVGVQPAPLHPLYANRGFVADAGASMPSLFAGIVSWAAVTVVERLELQATGGSTSIKAFWEPLRMAGAAAREMFIQAAARQFGVDPATLDTVNGFVEGDGRRASFAELVRHIDPDDAPAEPRLRGKPPLIGTPAPRLDTPAKVNGSAMFGADVRLADMVYAAIRAAPLGSGERATFGGQAAQQMQGVIDVVEGEGWYATVANRWWTARTALDLVDTEYESGVLAESVDIEADLQAALDDETSGETFMSVGDTAAAAGDADLLVADYNVPFLAHACLEPMTATVRINENGAEIWLPTQSQTLVAWKVADALDMPSRNVRVYPTFIGGGFGRKVEVDAAVQAATIAKAVGRPVQLIWHREEDMAHDMYRPAVKARMTGGIGADKRASVVTAKLAAPNLGASMMRRMMPRFAGDGDSAAMVKGVFDGTYIVPNISVSHVDVPTPVPLGYWRSVEHSYSAFFGESFMDELAARAGLDPLSFRLRHMDENGRAARVLMLAASRGTLAAAVPENAGKGIALHSSFGSHVAQVAEVNIPSPSEIIVRKVTCVIDCGQVVNPDIVRAQMEGSIIFGLTAALFGRIEFEAGEPTAQNFDLYPLLTMAETPEIDVHIIESDAPPGGVGEPGVPPIAPAVANAVFAATGNRLRTMPFLDR</sequence>
<dbReference type="PIRSF" id="PIRSF036389">
    <property type="entry name" value="IOR_B"/>
    <property type="match status" value="1"/>
</dbReference>
<dbReference type="Proteomes" id="UP000722336">
    <property type="component" value="Unassembled WGS sequence"/>
</dbReference>
<proteinExistence type="predicted"/>
<dbReference type="PANTHER" id="PTHR47495:SF2">
    <property type="entry name" value="ALDEHYDE DEHYDROGENASE"/>
    <property type="match status" value="1"/>
</dbReference>
<dbReference type="PANTHER" id="PTHR47495">
    <property type="entry name" value="ALDEHYDE DEHYDROGENASE"/>
    <property type="match status" value="1"/>
</dbReference>